<dbReference type="NCBIfam" id="TIGR00369">
    <property type="entry name" value="unchar_dom_1"/>
    <property type="match status" value="1"/>
</dbReference>
<keyword evidence="12" id="KW-0966">Cell projection</keyword>
<dbReference type="GO" id="GO:0005737">
    <property type="term" value="C:cytoplasm"/>
    <property type="evidence" value="ECO:0007669"/>
    <property type="project" value="UniProtKB-SubCell"/>
</dbReference>
<protein>
    <recommendedName>
        <fullName evidence="17">Acyl-coenzyme A thioesterase THEM4</fullName>
        <ecNumber evidence="16">3.1.2.2</ecNumber>
    </recommendedName>
    <alternativeName>
        <fullName evidence="18">Thioesterase superfamily member 4</fullName>
    </alternativeName>
</protein>
<keyword evidence="11" id="KW-0472">Membrane</keyword>
<dbReference type="EC" id="3.1.2.2" evidence="16"/>
<evidence type="ECO:0000256" key="21">
    <source>
        <dbReference type="ARBA" id="ARBA00047969"/>
    </source>
</evidence>
<keyword evidence="4" id="KW-1003">Cell membrane</keyword>
<keyword evidence="10" id="KW-0443">Lipid metabolism</keyword>
<evidence type="ECO:0000256" key="11">
    <source>
        <dbReference type="ARBA" id="ARBA00023136"/>
    </source>
</evidence>
<gene>
    <name evidence="25" type="ORF">FJY68_09565</name>
</gene>
<evidence type="ECO:0000256" key="13">
    <source>
        <dbReference type="ARBA" id="ARBA00035852"/>
    </source>
</evidence>
<evidence type="ECO:0000313" key="26">
    <source>
        <dbReference type="Proteomes" id="UP000779900"/>
    </source>
</evidence>
<evidence type="ECO:0000256" key="7">
    <source>
        <dbReference type="ARBA" id="ARBA00022801"/>
    </source>
</evidence>
<evidence type="ECO:0000259" key="24">
    <source>
        <dbReference type="Pfam" id="PF03061"/>
    </source>
</evidence>
<accession>A0A937XJ76</accession>
<evidence type="ECO:0000256" key="3">
    <source>
        <dbReference type="ARBA" id="ARBA00004632"/>
    </source>
</evidence>
<proteinExistence type="inferred from homology"/>
<dbReference type="Proteomes" id="UP000779900">
    <property type="component" value="Unassembled WGS sequence"/>
</dbReference>
<dbReference type="InterPro" id="IPR052365">
    <property type="entry name" value="THEM4/THEM5_acyl-CoA_thioest"/>
</dbReference>
<dbReference type="InterPro" id="IPR003736">
    <property type="entry name" value="PAAI_dom"/>
</dbReference>
<dbReference type="GO" id="GO:0006631">
    <property type="term" value="P:fatty acid metabolic process"/>
    <property type="evidence" value="ECO:0007669"/>
    <property type="project" value="UniProtKB-KW"/>
</dbReference>
<evidence type="ECO:0000256" key="9">
    <source>
        <dbReference type="ARBA" id="ARBA00022946"/>
    </source>
</evidence>
<sequence length="134" mass="14545">MLKDSGRCFACGKDNPRGLQLVVKKTPDGVELDYVLPEHFAGWQGIAHGGIVATILDELLAWACTNAGRNCVTAEMTVRYRRPVKTGSPLRGVGRVTGEKGKLLFTEARLLDESGELVAEATGKMMRVEGKVEE</sequence>
<dbReference type="GO" id="GO:0016289">
    <property type="term" value="F:acyl-CoA hydrolase activity"/>
    <property type="evidence" value="ECO:0007669"/>
    <property type="project" value="UniProtKB-ARBA"/>
</dbReference>
<evidence type="ECO:0000256" key="16">
    <source>
        <dbReference type="ARBA" id="ARBA00038848"/>
    </source>
</evidence>
<keyword evidence="5" id="KW-0963">Cytoplasm</keyword>
<evidence type="ECO:0000256" key="12">
    <source>
        <dbReference type="ARBA" id="ARBA00023273"/>
    </source>
</evidence>
<dbReference type="SUPFAM" id="SSF54637">
    <property type="entry name" value="Thioesterase/thiol ester dehydrase-isomerase"/>
    <property type="match status" value="1"/>
</dbReference>
<evidence type="ECO:0000256" key="2">
    <source>
        <dbReference type="ARBA" id="ARBA00004496"/>
    </source>
</evidence>
<evidence type="ECO:0000256" key="18">
    <source>
        <dbReference type="ARBA" id="ARBA00043210"/>
    </source>
</evidence>
<comment type="catalytic activity">
    <reaction evidence="19">
        <text>octanoyl-CoA + H2O = octanoate + CoA + H(+)</text>
        <dbReference type="Rhea" id="RHEA:30143"/>
        <dbReference type="ChEBI" id="CHEBI:15377"/>
        <dbReference type="ChEBI" id="CHEBI:15378"/>
        <dbReference type="ChEBI" id="CHEBI:25646"/>
        <dbReference type="ChEBI" id="CHEBI:57287"/>
        <dbReference type="ChEBI" id="CHEBI:57386"/>
    </reaction>
    <physiologicalReaction direction="left-to-right" evidence="19">
        <dbReference type="Rhea" id="RHEA:30144"/>
    </physiologicalReaction>
</comment>
<reference evidence="25" key="1">
    <citation type="submission" date="2019-03" db="EMBL/GenBank/DDBJ databases">
        <title>Lake Tanganyika Metagenome-Assembled Genomes (MAGs).</title>
        <authorList>
            <person name="Tran P."/>
        </authorList>
    </citation>
    <scope>NUCLEOTIDE SEQUENCE</scope>
    <source>
        <strain evidence="25">K_DeepCast_150m_m2_040</strain>
    </source>
</reference>
<evidence type="ECO:0000256" key="10">
    <source>
        <dbReference type="ARBA" id="ARBA00023098"/>
    </source>
</evidence>
<dbReference type="EMBL" id="VGIR01000059">
    <property type="protein sequence ID" value="MBM3332080.1"/>
    <property type="molecule type" value="Genomic_DNA"/>
</dbReference>
<evidence type="ECO:0000256" key="20">
    <source>
        <dbReference type="ARBA" id="ARBA00047734"/>
    </source>
</evidence>
<comment type="caution">
    <text evidence="25">The sequence shown here is derived from an EMBL/GenBank/DDBJ whole genome shotgun (WGS) entry which is preliminary data.</text>
</comment>
<dbReference type="Gene3D" id="3.10.129.10">
    <property type="entry name" value="Hotdog Thioesterase"/>
    <property type="match status" value="1"/>
</dbReference>
<evidence type="ECO:0000256" key="23">
    <source>
        <dbReference type="ARBA" id="ARBA00048180"/>
    </source>
</evidence>
<name>A0A937XJ76_UNCW3</name>
<evidence type="ECO:0000256" key="14">
    <source>
        <dbReference type="ARBA" id="ARBA00037002"/>
    </source>
</evidence>
<evidence type="ECO:0000256" key="15">
    <source>
        <dbReference type="ARBA" id="ARBA00038456"/>
    </source>
</evidence>
<keyword evidence="8" id="KW-0276">Fatty acid metabolism</keyword>
<evidence type="ECO:0000256" key="4">
    <source>
        <dbReference type="ARBA" id="ARBA00022475"/>
    </source>
</evidence>
<dbReference type="CDD" id="cd03443">
    <property type="entry name" value="PaaI_thioesterase"/>
    <property type="match status" value="1"/>
</dbReference>
<comment type="catalytic activity">
    <reaction evidence="21">
        <text>decanoyl-CoA + H2O = decanoate + CoA + H(+)</text>
        <dbReference type="Rhea" id="RHEA:40059"/>
        <dbReference type="ChEBI" id="CHEBI:15377"/>
        <dbReference type="ChEBI" id="CHEBI:15378"/>
        <dbReference type="ChEBI" id="CHEBI:27689"/>
        <dbReference type="ChEBI" id="CHEBI:57287"/>
        <dbReference type="ChEBI" id="CHEBI:61430"/>
    </reaction>
    <physiologicalReaction direction="left-to-right" evidence="21">
        <dbReference type="Rhea" id="RHEA:40060"/>
    </physiologicalReaction>
</comment>
<evidence type="ECO:0000256" key="8">
    <source>
        <dbReference type="ARBA" id="ARBA00022832"/>
    </source>
</evidence>
<evidence type="ECO:0000256" key="19">
    <source>
        <dbReference type="ARBA" id="ARBA00047588"/>
    </source>
</evidence>
<comment type="catalytic activity">
    <reaction evidence="14">
        <text>(9Z)-octadecenoyl-CoA + H2O = (9Z)-octadecenoate + CoA + H(+)</text>
        <dbReference type="Rhea" id="RHEA:40139"/>
        <dbReference type="ChEBI" id="CHEBI:15377"/>
        <dbReference type="ChEBI" id="CHEBI:15378"/>
        <dbReference type="ChEBI" id="CHEBI:30823"/>
        <dbReference type="ChEBI" id="CHEBI:57287"/>
        <dbReference type="ChEBI" id="CHEBI:57387"/>
    </reaction>
    <physiologicalReaction direction="left-to-right" evidence="14">
        <dbReference type="Rhea" id="RHEA:40140"/>
    </physiologicalReaction>
</comment>
<comment type="catalytic activity">
    <reaction evidence="20">
        <text>hexadecanoyl-CoA + H2O = hexadecanoate + CoA + H(+)</text>
        <dbReference type="Rhea" id="RHEA:16645"/>
        <dbReference type="ChEBI" id="CHEBI:7896"/>
        <dbReference type="ChEBI" id="CHEBI:15377"/>
        <dbReference type="ChEBI" id="CHEBI:15378"/>
        <dbReference type="ChEBI" id="CHEBI:57287"/>
        <dbReference type="ChEBI" id="CHEBI:57379"/>
        <dbReference type="EC" id="3.1.2.2"/>
    </reaction>
    <physiologicalReaction direction="left-to-right" evidence="20">
        <dbReference type="Rhea" id="RHEA:16646"/>
    </physiologicalReaction>
</comment>
<comment type="catalytic activity">
    <reaction evidence="23">
        <text>tetradecanoyl-CoA + H2O = tetradecanoate + CoA + H(+)</text>
        <dbReference type="Rhea" id="RHEA:40119"/>
        <dbReference type="ChEBI" id="CHEBI:15377"/>
        <dbReference type="ChEBI" id="CHEBI:15378"/>
        <dbReference type="ChEBI" id="CHEBI:30807"/>
        <dbReference type="ChEBI" id="CHEBI:57287"/>
        <dbReference type="ChEBI" id="CHEBI:57385"/>
    </reaction>
    <physiologicalReaction direction="left-to-right" evidence="23">
        <dbReference type="Rhea" id="RHEA:40120"/>
    </physiologicalReaction>
</comment>
<keyword evidence="6" id="KW-0053">Apoptosis</keyword>
<comment type="catalytic activity">
    <reaction evidence="22">
        <text>dodecanoyl-CoA + H2O = dodecanoate + CoA + H(+)</text>
        <dbReference type="Rhea" id="RHEA:30135"/>
        <dbReference type="ChEBI" id="CHEBI:15377"/>
        <dbReference type="ChEBI" id="CHEBI:15378"/>
        <dbReference type="ChEBI" id="CHEBI:18262"/>
        <dbReference type="ChEBI" id="CHEBI:57287"/>
        <dbReference type="ChEBI" id="CHEBI:57375"/>
    </reaction>
    <physiologicalReaction direction="left-to-right" evidence="22">
        <dbReference type="Rhea" id="RHEA:30136"/>
    </physiologicalReaction>
</comment>
<dbReference type="GO" id="GO:0016020">
    <property type="term" value="C:membrane"/>
    <property type="evidence" value="ECO:0007669"/>
    <property type="project" value="UniProtKB-SubCell"/>
</dbReference>
<keyword evidence="9" id="KW-0809">Transit peptide</keyword>
<dbReference type="PANTHER" id="PTHR12418:SF19">
    <property type="entry name" value="ACYL-COENZYME A THIOESTERASE THEM4"/>
    <property type="match status" value="1"/>
</dbReference>
<evidence type="ECO:0000256" key="17">
    <source>
        <dbReference type="ARBA" id="ARBA00040123"/>
    </source>
</evidence>
<dbReference type="AlphaFoldDB" id="A0A937XJ76"/>
<organism evidence="25 26">
    <name type="scientific">candidate division WOR-3 bacterium</name>
    <dbReference type="NCBI Taxonomy" id="2052148"/>
    <lineage>
        <taxon>Bacteria</taxon>
        <taxon>Bacteria division WOR-3</taxon>
    </lineage>
</organism>
<comment type="subcellular location">
    <subcellularLocation>
        <location evidence="3">Cell projection</location>
        <location evidence="3">Ruffle membrane</location>
    </subcellularLocation>
    <subcellularLocation>
        <location evidence="2">Cytoplasm</location>
    </subcellularLocation>
    <subcellularLocation>
        <location evidence="1">Membrane</location>
        <topology evidence="1">Peripheral membrane protein</topology>
    </subcellularLocation>
</comment>
<comment type="catalytic activity">
    <reaction evidence="13">
        <text>(5Z,8Z,11Z,14Z)-eicosatetraenoyl-CoA + H2O = (5Z,8Z,11Z,14Z)-eicosatetraenoate + CoA + H(+)</text>
        <dbReference type="Rhea" id="RHEA:40151"/>
        <dbReference type="ChEBI" id="CHEBI:15377"/>
        <dbReference type="ChEBI" id="CHEBI:15378"/>
        <dbReference type="ChEBI" id="CHEBI:32395"/>
        <dbReference type="ChEBI" id="CHEBI:57287"/>
        <dbReference type="ChEBI" id="CHEBI:57368"/>
    </reaction>
    <physiologicalReaction direction="left-to-right" evidence="13">
        <dbReference type="Rhea" id="RHEA:40152"/>
    </physiologicalReaction>
</comment>
<dbReference type="PANTHER" id="PTHR12418">
    <property type="entry name" value="ACYL-COENZYME A THIOESTERASE THEM4"/>
    <property type="match status" value="1"/>
</dbReference>
<dbReference type="Pfam" id="PF03061">
    <property type="entry name" value="4HBT"/>
    <property type="match status" value="1"/>
</dbReference>
<feature type="domain" description="Thioesterase" evidence="24">
    <location>
        <begin position="44"/>
        <end position="119"/>
    </location>
</feature>
<evidence type="ECO:0000256" key="5">
    <source>
        <dbReference type="ARBA" id="ARBA00022490"/>
    </source>
</evidence>
<evidence type="ECO:0000256" key="6">
    <source>
        <dbReference type="ARBA" id="ARBA00022703"/>
    </source>
</evidence>
<evidence type="ECO:0000313" key="25">
    <source>
        <dbReference type="EMBL" id="MBM3332080.1"/>
    </source>
</evidence>
<evidence type="ECO:0000256" key="22">
    <source>
        <dbReference type="ARBA" id="ARBA00048074"/>
    </source>
</evidence>
<dbReference type="InterPro" id="IPR006683">
    <property type="entry name" value="Thioestr_dom"/>
</dbReference>
<comment type="similarity">
    <text evidence="15">Belongs to the THEM4/THEM5 thioesterase family.</text>
</comment>
<keyword evidence="7" id="KW-0378">Hydrolase</keyword>
<evidence type="ECO:0000256" key="1">
    <source>
        <dbReference type="ARBA" id="ARBA00004170"/>
    </source>
</evidence>
<dbReference type="InterPro" id="IPR029069">
    <property type="entry name" value="HotDog_dom_sf"/>
</dbReference>